<dbReference type="GO" id="GO:0004175">
    <property type="term" value="F:endopeptidase activity"/>
    <property type="evidence" value="ECO:0007669"/>
    <property type="project" value="TreeGrafter"/>
</dbReference>
<keyword evidence="4" id="KW-1185">Reference proteome</keyword>
<evidence type="ECO:0000313" key="4">
    <source>
        <dbReference type="Proteomes" id="UP000515570"/>
    </source>
</evidence>
<dbReference type="RefSeq" id="WP_182385217.1">
    <property type="nucleotide sequence ID" value="NZ_CP059833.1"/>
</dbReference>
<dbReference type="PANTHER" id="PTHR32060:SF30">
    <property type="entry name" value="CARBOXY-TERMINAL PROCESSING PROTEASE CTPA"/>
    <property type="match status" value="1"/>
</dbReference>
<dbReference type="GO" id="GO:0030288">
    <property type="term" value="C:outer membrane-bounded periplasmic space"/>
    <property type="evidence" value="ECO:0007669"/>
    <property type="project" value="TreeGrafter"/>
</dbReference>
<proteinExistence type="predicted"/>
<protein>
    <submittedName>
        <fullName evidence="3">S41 family peptidase</fullName>
    </submittedName>
</protein>
<feature type="region of interest" description="Disordered" evidence="1">
    <location>
        <begin position="208"/>
        <end position="227"/>
    </location>
</feature>
<organism evidence="3 4">
    <name type="scientific">Corynebacterium hindlerae</name>
    <dbReference type="NCBI Taxonomy" id="699041"/>
    <lineage>
        <taxon>Bacteria</taxon>
        <taxon>Bacillati</taxon>
        <taxon>Actinomycetota</taxon>
        <taxon>Actinomycetes</taxon>
        <taxon>Mycobacteriales</taxon>
        <taxon>Corynebacteriaceae</taxon>
        <taxon>Corynebacterium</taxon>
    </lineage>
</organism>
<dbReference type="GO" id="GO:0006508">
    <property type="term" value="P:proteolysis"/>
    <property type="evidence" value="ECO:0007669"/>
    <property type="project" value="InterPro"/>
</dbReference>
<reference evidence="3 4" key="1">
    <citation type="submission" date="2020-07" db="EMBL/GenBank/DDBJ databases">
        <title>non toxigenic Corynebacterium sp. nov from a clinical source.</title>
        <authorList>
            <person name="Bernier A.-M."/>
            <person name="Bernard K."/>
        </authorList>
    </citation>
    <scope>NUCLEOTIDE SEQUENCE [LARGE SCALE GENOMIC DNA]</scope>
    <source>
        <strain evidence="4">NML 93-0612</strain>
    </source>
</reference>
<dbReference type="AlphaFoldDB" id="A0A7G5FCR7"/>
<sequence length="323" mass="33801">MLRKILLSFVALFIIAAALGGYLYGPMLTGITTGKIRYLVKPSPERYAKDALAIVETLAINADSPEFTQAKDVALEAATTAKSFEDTYEPLRAALKAGGGKHSNFLAPSDNELSTVDSAEMPVVEKRGELAYLKLPALSRGEAGPSYATILTDGIHEHARCGAIIDLRGNGGGDMGPMLGGLSPLLPDGTALEFVSRTATTQVTVEGNAVKGGGTPTTTNGGKRDVPTAVLTDADTASSGEATMLAFRGLPNSRSFGAPTAGYASGNVVIDLYDGAGLMITTAKDRARTGEEFSDDPIQPDVTTEDPEADAAAWLRQQCTTWR</sequence>
<evidence type="ECO:0000256" key="1">
    <source>
        <dbReference type="SAM" id="MobiDB-lite"/>
    </source>
</evidence>
<accession>A0A7G5FCR7</accession>
<name>A0A7G5FCR7_9CORY</name>
<dbReference type="Proteomes" id="UP000515570">
    <property type="component" value="Chromosome"/>
</dbReference>
<dbReference type="EMBL" id="CP059833">
    <property type="protein sequence ID" value="QMV84408.1"/>
    <property type="molecule type" value="Genomic_DNA"/>
</dbReference>
<dbReference type="InterPro" id="IPR029045">
    <property type="entry name" value="ClpP/crotonase-like_dom_sf"/>
</dbReference>
<dbReference type="PANTHER" id="PTHR32060">
    <property type="entry name" value="TAIL-SPECIFIC PROTEASE"/>
    <property type="match status" value="1"/>
</dbReference>
<dbReference type="InterPro" id="IPR005151">
    <property type="entry name" value="Tail-specific_protease"/>
</dbReference>
<dbReference type="Pfam" id="PF03572">
    <property type="entry name" value="Peptidase_S41"/>
    <property type="match status" value="1"/>
</dbReference>
<dbReference type="Gene3D" id="3.90.226.10">
    <property type="entry name" value="2-enoyl-CoA Hydratase, Chain A, domain 1"/>
    <property type="match status" value="1"/>
</dbReference>
<dbReference type="SMART" id="SM00245">
    <property type="entry name" value="TSPc"/>
    <property type="match status" value="1"/>
</dbReference>
<dbReference type="GO" id="GO:0007165">
    <property type="term" value="P:signal transduction"/>
    <property type="evidence" value="ECO:0007669"/>
    <property type="project" value="TreeGrafter"/>
</dbReference>
<dbReference type="GO" id="GO:0008236">
    <property type="term" value="F:serine-type peptidase activity"/>
    <property type="evidence" value="ECO:0007669"/>
    <property type="project" value="InterPro"/>
</dbReference>
<gene>
    <name evidence="3" type="ORF">HW450_08510</name>
</gene>
<feature type="domain" description="Tail specific protease" evidence="2">
    <location>
        <begin position="88"/>
        <end position="305"/>
    </location>
</feature>
<feature type="region of interest" description="Disordered" evidence="1">
    <location>
        <begin position="288"/>
        <end position="308"/>
    </location>
</feature>
<dbReference type="SUPFAM" id="SSF52096">
    <property type="entry name" value="ClpP/crotonase"/>
    <property type="match status" value="1"/>
</dbReference>
<evidence type="ECO:0000259" key="2">
    <source>
        <dbReference type="SMART" id="SM00245"/>
    </source>
</evidence>
<evidence type="ECO:0000313" key="3">
    <source>
        <dbReference type="EMBL" id="QMV84408.1"/>
    </source>
</evidence>